<reference evidence="2 3" key="1">
    <citation type="journal article" date="2015" name="Stand. Genomic Sci.">
        <title>High quality draft genome sequence of the moderately halophilic bacterium Pontibacillus yanchengensis Y32(T) and comparison among Pontibacillus genomes.</title>
        <authorList>
            <person name="Huang J."/>
            <person name="Qiao Z.X."/>
            <person name="Tang J.W."/>
            <person name="Wang G."/>
        </authorList>
    </citation>
    <scope>NUCLEOTIDE SEQUENCE [LARGE SCALE GENOMIC DNA]</scope>
    <source>
        <strain evidence="2 3">Y32</strain>
    </source>
</reference>
<keyword evidence="3" id="KW-1185">Reference proteome</keyword>
<evidence type="ECO:0000313" key="3">
    <source>
        <dbReference type="Proteomes" id="UP000030147"/>
    </source>
</evidence>
<dbReference type="eggNOG" id="COG2035">
    <property type="taxonomic scope" value="Bacteria"/>
</dbReference>
<dbReference type="Pfam" id="PF04018">
    <property type="entry name" value="VCA0040-like"/>
    <property type="match status" value="1"/>
</dbReference>
<protein>
    <submittedName>
        <fullName evidence="2">Membrane protein</fullName>
    </submittedName>
</protein>
<feature type="transmembrane region" description="Helical" evidence="1">
    <location>
        <begin position="150"/>
        <end position="178"/>
    </location>
</feature>
<dbReference type="InterPro" id="IPR007163">
    <property type="entry name" value="VCA0040-like"/>
</dbReference>
<feature type="transmembrane region" description="Helical" evidence="1">
    <location>
        <begin position="52"/>
        <end position="77"/>
    </location>
</feature>
<dbReference type="AlphaFoldDB" id="A0A0A2TCH4"/>
<feature type="transmembrane region" description="Helical" evidence="1">
    <location>
        <begin position="190"/>
        <end position="208"/>
    </location>
</feature>
<dbReference type="PANTHER" id="PTHR37308">
    <property type="entry name" value="INTEGRAL MEMBRANE PROTEIN"/>
    <property type="match status" value="1"/>
</dbReference>
<dbReference type="EMBL" id="AVBF01000048">
    <property type="protein sequence ID" value="KGP71766.1"/>
    <property type="molecule type" value="Genomic_DNA"/>
</dbReference>
<feature type="transmembrane region" description="Helical" evidence="1">
    <location>
        <begin position="20"/>
        <end position="40"/>
    </location>
</feature>
<sequence length="267" mass="29450">MEWRNLYRGMLMGTSDLVPGISGGTIAVVLGIYSRLIKAVDGIFSKEWKKHIGFFIPLIIGIGVAILSLSKLIHWLLDAHQQPTLYFFLGLIIGVIPFLFKQAEYKQHFQKKHYGFMIMSAILISLLMFVNEGTPEPWGASLTTGQYLLLFFSGWMASMAMILPGISGSFMLLLVGVYPTVIQALSEFQLVRIVIIGLGVMIGLMISSKIINHLFTHYPSYTYAIVIGLVIGSVGVLFPGVPVSVLLSLITFIGGLIIAYLLGKIEY</sequence>
<dbReference type="PANTHER" id="PTHR37308:SF1">
    <property type="entry name" value="POLYPRENYL-PHOSPHATE TRANSPORTER"/>
    <property type="match status" value="1"/>
</dbReference>
<proteinExistence type="predicted"/>
<feature type="transmembrane region" description="Helical" evidence="1">
    <location>
        <begin position="112"/>
        <end position="130"/>
    </location>
</feature>
<keyword evidence="1" id="KW-1133">Transmembrane helix</keyword>
<gene>
    <name evidence="2" type="ORF">N782_16590</name>
</gene>
<feature type="transmembrane region" description="Helical" evidence="1">
    <location>
        <begin position="83"/>
        <end position="100"/>
    </location>
</feature>
<feature type="transmembrane region" description="Helical" evidence="1">
    <location>
        <begin position="220"/>
        <end position="238"/>
    </location>
</feature>
<evidence type="ECO:0000313" key="2">
    <source>
        <dbReference type="EMBL" id="KGP71766.1"/>
    </source>
</evidence>
<comment type="caution">
    <text evidence="2">The sequence shown here is derived from an EMBL/GenBank/DDBJ whole genome shotgun (WGS) entry which is preliminary data.</text>
</comment>
<name>A0A0A2TCH4_9BACI</name>
<keyword evidence="1" id="KW-0472">Membrane</keyword>
<dbReference type="RefSeq" id="WP_036821934.1">
    <property type="nucleotide sequence ID" value="NZ_AVBF01000048.1"/>
</dbReference>
<dbReference type="OrthoDB" id="9793746at2"/>
<evidence type="ECO:0000256" key="1">
    <source>
        <dbReference type="SAM" id="Phobius"/>
    </source>
</evidence>
<keyword evidence="1" id="KW-0812">Transmembrane</keyword>
<dbReference type="STRING" id="1385514.N782_16590"/>
<accession>A0A0A2TCH4</accession>
<feature type="transmembrane region" description="Helical" evidence="1">
    <location>
        <begin position="245"/>
        <end position="263"/>
    </location>
</feature>
<organism evidence="2 3">
    <name type="scientific">Pontibacillus yanchengensis Y32</name>
    <dbReference type="NCBI Taxonomy" id="1385514"/>
    <lineage>
        <taxon>Bacteria</taxon>
        <taxon>Bacillati</taxon>
        <taxon>Bacillota</taxon>
        <taxon>Bacilli</taxon>
        <taxon>Bacillales</taxon>
        <taxon>Bacillaceae</taxon>
        <taxon>Pontibacillus</taxon>
    </lineage>
</organism>
<dbReference type="Proteomes" id="UP000030147">
    <property type="component" value="Unassembled WGS sequence"/>
</dbReference>